<dbReference type="Pfam" id="PF07947">
    <property type="entry name" value="YhhN"/>
    <property type="match status" value="1"/>
</dbReference>
<evidence type="ECO:0000256" key="2">
    <source>
        <dbReference type="ARBA" id="ARBA00007375"/>
    </source>
</evidence>
<evidence type="ECO:0000256" key="4">
    <source>
        <dbReference type="ARBA" id="ARBA00022989"/>
    </source>
</evidence>
<evidence type="ECO:0000256" key="1">
    <source>
        <dbReference type="ARBA" id="ARBA00004141"/>
    </source>
</evidence>
<organism evidence="7 8">
    <name type="scientific">Metapseudomonas otitidis</name>
    <dbReference type="NCBI Taxonomy" id="319939"/>
    <lineage>
        <taxon>Bacteria</taxon>
        <taxon>Pseudomonadati</taxon>
        <taxon>Pseudomonadota</taxon>
        <taxon>Gammaproteobacteria</taxon>
        <taxon>Pseudomonadales</taxon>
        <taxon>Pseudomonadaceae</taxon>
        <taxon>Metapseudomonas</taxon>
    </lineage>
</organism>
<evidence type="ECO:0000313" key="7">
    <source>
        <dbReference type="EMBL" id="BBT15608.1"/>
    </source>
</evidence>
<dbReference type="RefSeq" id="WP_182852129.1">
    <property type="nucleotide sequence ID" value="NZ_AP022213.1"/>
</dbReference>
<dbReference type="InterPro" id="IPR012506">
    <property type="entry name" value="TMEM86B-like"/>
</dbReference>
<dbReference type="Proteomes" id="UP000515591">
    <property type="component" value="Chromosome"/>
</dbReference>
<evidence type="ECO:0000256" key="5">
    <source>
        <dbReference type="ARBA" id="ARBA00023136"/>
    </source>
</evidence>
<feature type="transmembrane region" description="Helical" evidence="6">
    <location>
        <begin position="126"/>
        <end position="146"/>
    </location>
</feature>
<gene>
    <name evidence="7" type="ORF">WP8S17C03_16570</name>
</gene>
<feature type="transmembrane region" description="Helical" evidence="6">
    <location>
        <begin position="100"/>
        <end position="120"/>
    </location>
</feature>
<feature type="transmembrane region" description="Helical" evidence="6">
    <location>
        <begin position="73"/>
        <end position="93"/>
    </location>
</feature>
<dbReference type="PANTHER" id="PTHR31885:SF6">
    <property type="entry name" value="GH04784P"/>
    <property type="match status" value="1"/>
</dbReference>
<dbReference type="PANTHER" id="PTHR31885">
    <property type="entry name" value="GH04784P"/>
    <property type="match status" value="1"/>
</dbReference>
<comment type="similarity">
    <text evidence="2">Belongs to the TMEM86 family.</text>
</comment>
<sequence>MPALLIGLSGACAFLIGRALDLPWLCFASKPLPVIALMLWLRGAPAGAYRNRVALGLALCLLGDVLLQWPGDLFVPGLAAFLLGHLCYIAAYLSDSRRLAPLALVACLVYGGAMFALLGSGGLGPLALPVALYALTISTMLWRALARTGETGIARGSVLAAVAGALCFVVSDSLLGIARFVGSFPGDGYAIILSYWLGQWGITASARLKTGTAANPT</sequence>
<evidence type="ECO:0008006" key="9">
    <source>
        <dbReference type="Google" id="ProtNLM"/>
    </source>
</evidence>
<name>A0A6S5RKG6_9GAMM</name>
<dbReference type="GO" id="GO:0016787">
    <property type="term" value="F:hydrolase activity"/>
    <property type="evidence" value="ECO:0007669"/>
    <property type="project" value="TreeGrafter"/>
</dbReference>
<feature type="transmembrane region" description="Helical" evidence="6">
    <location>
        <begin position="158"/>
        <end position="182"/>
    </location>
</feature>
<evidence type="ECO:0000313" key="8">
    <source>
        <dbReference type="Proteomes" id="UP000515591"/>
    </source>
</evidence>
<reference evidence="7 8" key="1">
    <citation type="submission" date="2019-12" db="EMBL/GenBank/DDBJ databases">
        <title>complete genome sequences of Pseudomonas otitidis str. WP8-S17-CRE-03 isolated from wastewater treatment plant effluent.</title>
        <authorList>
            <person name="Sekizuka T."/>
            <person name="Itokawa K."/>
            <person name="Yatsu K."/>
            <person name="Inamine Y."/>
            <person name="Kuroda M."/>
        </authorList>
    </citation>
    <scope>NUCLEOTIDE SEQUENCE [LARGE SCALE GENOMIC DNA]</scope>
    <source>
        <strain evidence="7 8">WP8-S17-CRE-03</strain>
    </source>
</reference>
<keyword evidence="5 6" id="KW-0472">Membrane</keyword>
<proteinExistence type="inferred from homology"/>
<comment type="subcellular location">
    <subcellularLocation>
        <location evidence="1">Membrane</location>
        <topology evidence="1">Multi-pass membrane protein</topology>
    </subcellularLocation>
</comment>
<accession>A0A6S5RKG6</accession>
<keyword evidence="4 6" id="KW-1133">Transmembrane helix</keyword>
<evidence type="ECO:0000256" key="6">
    <source>
        <dbReference type="SAM" id="Phobius"/>
    </source>
</evidence>
<protein>
    <recommendedName>
        <fullName evidence="9">Lysoplasmalogenase</fullName>
    </recommendedName>
</protein>
<dbReference type="EMBL" id="AP022213">
    <property type="protein sequence ID" value="BBT15608.1"/>
    <property type="molecule type" value="Genomic_DNA"/>
</dbReference>
<evidence type="ECO:0000256" key="3">
    <source>
        <dbReference type="ARBA" id="ARBA00022692"/>
    </source>
</evidence>
<keyword evidence="3 6" id="KW-0812">Transmembrane</keyword>
<dbReference type="AlphaFoldDB" id="A0A6S5RKG6"/>
<dbReference type="GO" id="GO:0016020">
    <property type="term" value="C:membrane"/>
    <property type="evidence" value="ECO:0007669"/>
    <property type="project" value="UniProtKB-SubCell"/>
</dbReference>